<organism evidence="1 2">
    <name type="scientific">Afipia massiliensis</name>
    <dbReference type="NCBI Taxonomy" id="211460"/>
    <lineage>
        <taxon>Bacteria</taxon>
        <taxon>Pseudomonadati</taxon>
        <taxon>Pseudomonadota</taxon>
        <taxon>Alphaproteobacteria</taxon>
        <taxon>Hyphomicrobiales</taxon>
        <taxon>Nitrobacteraceae</taxon>
        <taxon>Afipia</taxon>
    </lineage>
</organism>
<sequence length="260" mass="28835">MKNWKTLASAAREVRRNTKYGERERSISRLAQDKDINTIRRTIAVLEFLDSLTASSPQLAQALDTVPFSLLQILARWAEMDPKSAMKTAHKVLAGEYSVRSLRSALEAARRANEGPVRNKRLVPSKLFLDAIGELLGGRVTSKPRLSPAILGRRPIDIELRLERAGASPRRVAVLTVGPFTDPRLYAKRRHETLLRALGVAWLFDDVVLALPEPIAAEPYRQWLADVQGIVKSSAARDGRPNVHVLSTRHCTAKARGAGK</sequence>
<dbReference type="EMBL" id="JACHIJ010000016">
    <property type="protein sequence ID" value="MBB5055318.1"/>
    <property type="molecule type" value="Genomic_DNA"/>
</dbReference>
<name>A0A840NC22_9BRAD</name>
<accession>A0A840NC22</accession>
<dbReference type="RefSeq" id="WP_184090799.1">
    <property type="nucleotide sequence ID" value="NZ_JACHIJ010000016.1"/>
</dbReference>
<proteinExistence type="predicted"/>
<evidence type="ECO:0000313" key="2">
    <source>
        <dbReference type="Proteomes" id="UP000521227"/>
    </source>
</evidence>
<reference evidence="1 2" key="1">
    <citation type="submission" date="2020-08" db="EMBL/GenBank/DDBJ databases">
        <title>Genomic Encyclopedia of Type Strains, Phase IV (KMG-IV): sequencing the most valuable type-strain genomes for metagenomic binning, comparative biology and taxonomic classification.</title>
        <authorList>
            <person name="Goeker M."/>
        </authorList>
    </citation>
    <scope>NUCLEOTIDE SEQUENCE [LARGE SCALE GENOMIC DNA]</scope>
    <source>
        <strain evidence="1 2">DSM 17498</strain>
    </source>
</reference>
<comment type="caution">
    <text evidence="1">The sequence shown here is derived from an EMBL/GenBank/DDBJ whole genome shotgun (WGS) entry which is preliminary data.</text>
</comment>
<evidence type="ECO:0000313" key="1">
    <source>
        <dbReference type="EMBL" id="MBB5055318.1"/>
    </source>
</evidence>
<protein>
    <submittedName>
        <fullName evidence="1">Uncharacterized protein</fullName>
    </submittedName>
</protein>
<gene>
    <name evidence="1" type="ORF">HNQ36_005329</name>
</gene>
<dbReference type="AlphaFoldDB" id="A0A840NC22"/>
<dbReference type="Proteomes" id="UP000521227">
    <property type="component" value="Unassembled WGS sequence"/>
</dbReference>